<dbReference type="CDD" id="cd01335">
    <property type="entry name" value="Radical_SAM"/>
    <property type="match status" value="1"/>
</dbReference>
<protein>
    <submittedName>
        <fullName evidence="5">Radical SAM protein</fullName>
    </submittedName>
</protein>
<dbReference type="Pfam" id="PF04055">
    <property type="entry name" value="Radical_SAM"/>
    <property type="match status" value="1"/>
</dbReference>
<evidence type="ECO:0000313" key="5">
    <source>
        <dbReference type="EMBL" id="GAA0729625.1"/>
    </source>
</evidence>
<dbReference type="SFLD" id="SFLDS00029">
    <property type="entry name" value="Radical_SAM"/>
    <property type="match status" value="1"/>
</dbReference>
<dbReference type="PANTHER" id="PTHR43432">
    <property type="entry name" value="SLR0285 PROTEIN"/>
    <property type="match status" value="1"/>
</dbReference>
<dbReference type="EMBL" id="BAAACF010000006">
    <property type="protein sequence ID" value="GAA0729625.1"/>
    <property type="molecule type" value="Genomic_DNA"/>
</dbReference>
<keyword evidence="2" id="KW-0408">Iron</keyword>
<dbReference type="PANTHER" id="PTHR43432:SF5">
    <property type="entry name" value="ELP3_MIAA_NIFB-LIKE RADICAL SAM CORE DOMAIN-CONTAINING PROTEIN"/>
    <property type="match status" value="1"/>
</dbReference>
<evidence type="ECO:0000256" key="2">
    <source>
        <dbReference type="ARBA" id="ARBA00023004"/>
    </source>
</evidence>
<sequence length="293" mass="33394">MIKEIEAKTILSTVKNGPDKYFGMSYNMNLYRGCQHGCIYCDSRSSCYGIENFSDILIKKNAVELLHKELKGKRTIGTIGTGSMNDPYMPIEKELGVTRRALETISIYKFPIHIITKGDLITRDIDIIKEIGKTYAAASITITTGDDKLSSIIEPFAPVSSKRFEAIKKLSKEGIYTGIILMPVLPFLTDSLKNIDDIVKRGKDAGAKYIIAWFGMTLREGQREYYFKELDKSFSGLKERYVHNYKGLYSCSVPEHEKLYSAFKELCYKEAIARKMNFYEKNSVQLSLFDSYI</sequence>
<dbReference type="RefSeq" id="WP_343770948.1">
    <property type="nucleotide sequence ID" value="NZ_BAAACF010000006.1"/>
</dbReference>
<comment type="caution">
    <text evidence="5">The sequence shown here is derived from an EMBL/GenBank/DDBJ whole genome shotgun (WGS) entry which is preliminary data.</text>
</comment>
<proteinExistence type="predicted"/>
<dbReference type="Gene3D" id="3.80.30.30">
    <property type="match status" value="1"/>
</dbReference>
<name>A0ABP3UBW8_9CLOT</name>
<dbReference type="InterPro" id="IPR040086">
    <property type="entry name" value="MJ0683-like"/>
</dbReference>
<dbReference type="SUPFAM" id="SSF102114">
    <property type="entry name" value="Radical SAM enzymes"/>
    <property type="match status" value="1"/>
</dbReference>
<keyword evidence="1" id="KW-0479">Metal-binding</keyword>
<reference evidence="6" key="1">
    <citation type="journal article" date="2019" name="Int. J. Syst. Evol. Microbiol.">
        <title>The Global Catalogue of Microorganisms (GCM) 10K type strain sequencing project: providing services to taxonomists for standard genome sequencing and annotation.</title>
        <authorList>
            <consortium name="The Broad Institute Genomics Platform"/>
            <consortium name="The Broad Institute Genome Sequencing Center for Infectious Disease"/>
            <person name="Wu L."/>
            <person name="Ma J."/>
        </authorList>
    </citation>
    <scope>NUCLEOTIDE SEQUENCE [LARGE SCALE GENOMIC DNA]</scope>
    <source>
        <strain evidence="6">JCM 1405</strain>
    </source>
</reference>
<keyword evidence="6" id="KW-1185">Reference proteome</keyword>
<evidence type="ECO:0000259" key="4">
    <source>
        <dbReference type="SMART" id="SM00729"/>
    </source>
</evidence>
<keyword evidence="3" id="KW-0411">Iron-sulfur</keyword>
<evidence type="ECO:0000256" key="1">
    <source>
        <dbReference type="ARBA" id="ARBA00022723"/>
    </source>
</evidence>
<dbReference type="SFLD" id="SFLDG01084">
    <property type="entry name" value="Uncharacterised_Radical_SAM_Su"/>
    <property type="match status" value="1"/>
</dbReference>
<accession>A0ABP3UBW8</accession>
<dbReference type="Proteomes" id="UP001500339">
    <property type="component" value="Unassembled WGS sequence"/>
</dbReference>
<dbReference type="InterPro" id="IPR058240">
    <property type="entry name" value="rSAM_sf"/>
</dbReference>
<gene>
    <name evidence="5" type="ORF">GCM10008905_29850</name>
</gene>
<dbReference type="InterPro" id="IPR007197">
    <property type="entry name" value="rSAM"/>
</dbReference>
<dbReference type="InterPro" id="IPR006638">
    <property type="entry name" value="Elp3/MiaA/NifB-like_rSAM"/>
</dbReference>
<organism evidence="5 6">
    <name type="scientific">Clostridium malenominatum</name>
    <dbReference type="NCBI Taxonomy" id="1539"/>
    <lineage>
        <taxon>Bacteria</taxon>
        <taxon>Bacillati</taxon>
        <taxon>Bacillota</taxon>
        <taxon>Clostridia</taxon>
        <taxon>Eubacteriales</taxon>
        <taxon>Clostridiaceae</taxon>
        <taxon>Clostridium</taxon>
    </lineage>
</organism>
<dbReference type="SMART" id="SM00729">
    <property type="entry name" value="Elp3"/>
    <property type="match status" value="1"/>
</dbReference>
<feature type="domain" description="Elp3/MiaA/NifB-like radical SAM core" evidence="4">
    <location>
        <begin position="24"/>
        <end position="240"/>
    </location>
</feature>
<evidence type="ECO:0000313" key="6">
    <source>
        <dbReference type="Proteomes" id="UP001500339"/>
    </source>
</evidence>
<evidence type="ECO:0000256" key="3">
    <source>
        <dbReference type="ARBA" id="ARBA00023014"/>
    </source>
</evidence>